<gene>
    <name evidence="1" type="ORF">K3G42_020143</name>
</gene>
<dbReference type="EMBL" id="CM037617">
    <property type="protein sequence ID" value="KAH8004833.1"/>
    <property type="molecule type" value="Genomic_DNA"/>
</dbReference>
<dbReference type="Proteomes" id="UP000827872">
    <property type="component" value="Linkage Group LG04"/>
</dbReference>
<organism evidence="1 2">
    <name type="scientific">Sphaerodactylus townsendi</name>
    <dbReference type="NCBI Taxonomy" id="933632"/>
    <lineage>
        <taxon>Eukaryota</taxon>
        <taxon>Metazoa</taxon>
        <taxon>Chordata</taxon>
        <taxon>Craniata</taxon>
        <taxon>Vertebrata</taxon>
        <taxon>Euteleostomi</taxon>
        <taxon>Lepidosauria</taxon>
        <taxon>Squamata</taxon>
        <taxon>Bifurcata</taxon>
        <taxon>Gekkota</taxon>
        <taxon>Sphaerodactylidae</taxon>
        <taxon>Sphaerodactylus</taxon>
    </lineage>
</organism>
<name>A0ACB8FHK1_9SAUR</name>
<sequence>MDYWLKSGSLKKTVKSFFIVPSVAVKASTANSAEEDGAVASAKISGQDGEFLDESVTADVPELPEVLNQLPTSSETRNTGERTVKRKYHDFDLDNEFIETSEN</sequence>
<proteinExistence type="predicted"/>
<keyword evidence="2" id="KW-1185">Reference proteome</keyword>
<comment type="caution">
    <text evidence="1">The sequence shown here is derived from an EMBL/GenBank/DDBJ whole genome shotgun (WGS) entry which is preliminary data.</text>
</comment>
<evidence type="ECO:0000313" key="1">
    <source>
        <dbReference type="EMBL" id="KAH8004833.1"/>
    </source>
</evidence>
<accession>A0ACB8FHK1</accession>
<reference evidence="1" key="1">
    <citation type="submission" date="2021-08" db="EMBL/GenBank/DDBJ databases">
        <title>The first chromosome-level gecko genome reveals the dynamic sex chromosomes of Neotropical dwarf geckos (Sphaerodactylidae: Sphaerodactylus).</title>
        <authorList>
            <person name="Pinto B.J."/>
            <person name="Keating S.E."/>
            <person name="Gamble T."/>
        </authorList>
    </citation>
    <scope>NUCLEOTIDE SEQUENCE</scope>
    <source>
        <strain evidence="1">TG3544</strain>
    </source>
</reference>
<evidence type="ECO:0000313" key="2">
    <source>
        <dbReference type="Proteomes" id="UP000827872"/>
    </source>
</evidence>
<protein>
    <submittedName>
        <fullName evidence="1">Uncharacterized protein</fullName>
    </submittedName>
</protein>